<dbReference type="Gene3D" id="3.30.700.10">
    <property type="entry name" value="Glycoprotein, Type 4 Pilin"/>
    <property type="match status" value="1"/>
</dbReference>
<dbReference type="InterPro" id="IPR012902">
    <property type="entry name" value="N_methyl_site"/>
</dbReference>
<evidence type="ECO:0000313" key="2">
    <source>
        <dbReference type="EMBL" id="RZF21628.1"/>
    </source>
</evidence>
<gene>
    <name evidence="2" type="ORF">DAY19_08035</name>
</gene>
<evidence type="ECO:0000256" key="1">
    <source>
        <dbReference type="SAM" id="Phobius"/>
    </source>
</evidence>
<dbReference type="Pfam" id="PF07963">
    <property type="entry name" value="N_methyl"/>
    <property type="match status" value="1"/>
</dbReference>
<dbReference type="SUPFAM" id="SSF54523">
    <property type="entry name" value="Pili subunits"/>
    <property type="match status" value="1"/>
</dbReference>
<keyword evidence="1" id="KW-1133">Transmembrane helix</keyword>
<feature type="transmembrane region" description="Helical" evidence="1">
    <location>
        <begin position="6"/>
        <end position="28"/>
    </location>
</feature>
<keyword evidence="1" id="KW-0812">Transmembrane</keyword>
<name>A0ABY0IFB0_9BACT</name>
<comment type="caution">
    <text evidence="2">The sequence shown here is derived from an EMBL/GenBank/DDBJ whole genome shotgun (WGS) entry which is preliminary data.</text>
</comment>
<organism evidence="2 3">
    <name type="scientific">Halobacteriovorax vibrionivorans</name>
    <dbReference type="NCBI Taxonomy" id="2152716"/>
    <lineage>
        <taxon>Bacteria</taxon>
        <taxon>Pseudomonadati</taxon>
        <taxon>Bdellovibrionota</taxon>
        <taxon>Bacteriovoracia</taxon>
        <taxon>Bacteriovoracales</taxon>
        <taxon>Halobacteriovoraceae</taxon>
        <taxon>Halobacteriovorax</taxon>
    </lineage>
</organism>
<dbReference type="Proteomes" id="UP000443582">
    <property type="component" value="Unassembled WGS sequence"/>
</dbReference>
<reference evidence="3" key="1">
    <citation type="journal article" date="2019" name="Int. J. Syst. Evol. Microbiol.">
        <title>Halobacteriovorax valvorus sp. nov., a novel prokaryotic predator isolated from coastal seawater of China.</title>
        <authorList>
            <person name="Chen M.-X."/>
        </authorList>
    </citation>
    <scope>NUCLEOTIDE SEQUENCE [LARGE SCALE GENOMIC DNA]</scope>
    <source>
        <strain evidence="3">BL9</strain>
    </source>
</reference>
<dbReference type="PROSITE" id="PS00409">
    <property type="entry name" value="PROKAR_NTER_METHYL"/>
    <property type="match status" value="1"/>
</dbReference>
<dbReference type="RefSeq" id="WP_115361200.1">
    <property type="nucleotide sequence ID" value="NZ_QDKL01000002.1"/>
</dbReference>
<dbReference type="InterPro" id="IPR045584">
    <property type="entry name" value="Pilin-like"/>
</dbReference>
<dbReference type="NCBIfam" id="TIGR02532">
    <property type="entry name" value="IV_pilin_GFxxxE"/>
    <property type="match status" value="1"/>
</dbReference>
<evidence type="ECO:0000313" key="3">
    <source>
        <dbReference type="Proteomes" id="UP000443582"/>
    </source>
</evidence>
<accession>A0ABY0IFB0</accession>
<keyword evidence="1" id="KW-0472">Membrane</keyword>
<dbReference type="EMBL" id="QDKL01000002">
    <property type="protein sequence ID" value="RZF21628.1"/>
    <property type="molecule type" value="Genomic_DNA"/>
</dbReference>
<sequence length="325" mass="35102">MSLRNRGFTLVEIMVAAGLIGILALALMRMTSTSMKTMKTASSTSEINQIVGEMRSMLATPTACENSFQGLNANDSGPISQLRNDTNEDRYILNKKYNGVTIESIRLSSAASEVSVNSGSTGETHLVIQFNKGKNTYSEELVKKIKLWVQVDPSDAIIDCRTLSDGESTIFSRSATDPNDIYYNAGNVGIGTNSPVTKLDVNGGIKIGNQSTCNASVEGTMKYNSSDKAMEFCDGTQWKKVGGTPTCKVLEKNLPPTHSCGGGYCAIQTVNCEEGWVRTGGGCSNSWYDGHRIVKDYPVGSDGWRCVAQPDSRMTQGKVFVICCQ</sequence>
<keyword evidence="3" id="KW-1185">Reference proteome</keyword>
<proteinExistence type="predicted"/>
<protein>
    <submittedName>
        <fullName evidence="2">Type II secretion system protein</fullName>
    </submittedName>
</protein>